<dbReference type="SUPFAM" id="SSF47413">
    <property type="entry name" value="lambda repressor-like DNA-binding domains"/>
    <property type="match status" value="1"/>
</dbReference>
<dbReference type="SMART" id="SM00530">
    <property type="entry name" value="HTH_XRE"/>
    <property type="match status" value="1"/>
</dbReference>
<dbReference type="Proteomes" id="UP000594380">
    <property type="component" value="Unassembled WGS sequence"/>
</dbReference>
<dbReference type="Pfam" id="PF01381">
    <property type="entry name" value="HTH_3"/>
    <property type="match status" value="1"/>
</dbReference>
<dbReference type="CDD" id="cd02209">
    <property type="entry name" value="cupin_XRE_C"/>
    <property type="match status" value="1"/>
</dbReference>
<comment type="caution">
    <text evidence="3">The sequence shown here is derived from an EMBL/GenBank/DDBJ whole genome shotgun (WGS) entry which is preliminary data.</text>
</comment>
<dbReference type="InterPro" id="IPR010982">
    <property type="entry name" value="Lambda_DNA-bd_dom_sf"/>
</dbReference>
<dbReference type="PANTHER" id="PTHR46797:SF10">
    <property type="entry name" value="BLR1115 PROTEIN"/>
    <property type="match status" value="1"/>
</dbReference>
<name>A0A7Y6MZG1_9BURK</name>
<protein>
    <submittedName>
        <fullName evidence="3">Helix-turn-helix domain-containing protein</fullName>
    </submittedName>
</protein>
<dbReference type="SUPFAM" id="SSF51182">
    <property type="entry name" value="RmlC-like cupins"/>
    <property type="match status" value="1"/>
</dbReference>
<evidence type="ECO:0000256" key="1">
    <source>
        <dbReference type="ARBA" id="ARBA00023125"/>
    </source>
</evidence>
<dbReference type="PROSITE" id="PS50943">
    <property type="entry name" value="HTH_CROC1"/>
    <property type="match status" value="1"/>
</dbReference>
<evidence type="ECO:0000313" key="3">
    <source>
        <dbReference type="EMBL" id="NUY00289.1"/>
    </source>
</evidence>
<dbReference type="GO" id="GO:0005829">
    <property type="term" value="C:cytosol"/>
    <property type="evidence" value="ECO:0007669"/>
    <property type="project" value="TreeGrafter"/>
</dbReference>
<dbReference type="InterPro" id="IPR050807">
    <property type="entry name" value="TransReg_Diox_bact_type"/>
</dbReference>
<dbReference type="InterPro" id="IPR014710">
    <property type="entry name" value="RmlC-like_jellyroll"/>
</dbReference>
<gene>
    <name evidence="3" type="ORF">G5S42_11355</name>
</gene>
<dbReference type="CDD" id="cd00093">
    <property type="entry name" value="HTH_XRE"/>
    <property type="match status" value="1"/>
</dbReference>
<dbReference type="GO" id="GO:0003677">
    <property type="term" value="F:DNA binding"/>
    <property type="evidence" value="ECO:0007669"/>
    <property type="project" value="UniProtKB-KW"/>
</dbReference>
<dbReference type="GeneID" id="301100931"/>
<dbReference type="EMBL" id="JAALDK010000001">
    <property type="protein sequence ID" value="NUY00289.1"/>
    <property type="molecule type" value="Genomic_DNA"/>
</dbReference>
<reference evidence="3 4" key="1">
    <citation type="submission" date="2020-02" db="EMBL/GenBank/DDBJ databases">
        <title>Paraburkholderia simonii sp. nov. and Paraburkholderia youngii sp. nov. Brazilian and Mexican Mimosa-associated rhizobia.</title>
        <authorList>
            <person name="Mavima L."/>
            <person name="Beukes C.W."/>
            <person name="Chan W.Y."/>
            <person name="Palmer M."/>
            <person name="De Meyer S.E."/>
            <person name="James E.K."/>
            <person name="Venter S.N."/>
            <person name="Steenkamp E.T."/>
        </authorList>
    </citation>
    <scope>NUCLEOTIDE SEQUENCE [LARGE SCALE GENOMIC DNA]</scope>
    <source>
        <strain evidence="3 4">JPY169</strain>
    </source>
</reference>
<dbReference type="InterPro" id="IPR011051">
    <property type="entry name" value="RmlC_Cupin_sf"/>
</dbReference>
<dbReference type="InterPro" id="IPR001387">
    <property type="entry name" value="Cro/C1-type_HTH"/>
</dbReference>
<dbReference type="RefSeq" id="WP_176110478.1">
    <property type="nucleotide sequence ID" value="NZ_JAALDK010000001.1"/>
</dbReference>
<dbReference type="Gene3D" id="1.10.260.40">
    <property type="entry name" value="lambda repressor-like DNA-binding domains"/>
    <property type="match status" value="1"/>
</dbReference>
<evidence type="ECO:0000259" key="2">
    <source>
        <dbReference type="PROSITE" id="PS50943"/>
    </source>
</evidence>
<dbReference type="GO" id="GO:0003700">
    <property type="term" value="F:DNA-binding transcription factor activity"/>
    <property type="evidence" value="ECO:0007669"/>
    <property type="project" value="TreeGrafter"/>
</dbReference>
<feature type="domain" description="HTH cro/C1-type" evidence="2">
    <location>
        <begin position="14"/>
        <end position="68"/>
    </location>
</feature>
<dbReference type="AlphaFoldDB" id="A0A7Y6MZG1"/>
<sequence>MDSTDINALIARRVKALRDAQNWSLDALAERSKVSRSNISLIERGQSSPTATVLDKLATALNVPLASLFEQDGAAVAEPSPVSRASEQAVWTDPGSGYVRRHLSPTARSAIQLVEVDFPAGQRVSYETGTRDADIHQQVWMLDGSMEITVGDTSWRLKSGDCLAMRLDSPIVFRNPTRKRARYLVALSTSPINERRSG</sequence>
<evidence type="ECO:0000313" key="4">
    <source>
        <dbReference type="Proteomes" id="UP000594380"/>
    </source>
</evidence>
<organism evidence="3 4">
    <name type="scientific">Paraburkholderia youngii</name>
    <dbReference type="NCBI Taxonomy" id="2782701"/>
    <lineage>
        <taxon>Bacteria</taxon>
        <taxon>Pseudomonadati</taxon>
        <taxon>Pseudomonadota</taxon>
        <taxon>Betaproteobacteria</taxon>
        <taxon>Burkholderiales</taxon>
        <taxon>Burkholderiaceae</taxon>
        <taxon>Paraburkholderia</taxon>
    </lineage>
</organism>
<dbReference type="PANTHER" id="PTHR46797">
    <property type="entry name" value="HTH-TYPE TRANSCRIPTIONAL REGULATOR"/>
    <property type="match status" value="1"/>
</dbReference>
<accession>A0A7Y6MZG1</accession>
<dbReference type="Gene3D" id="2.60.120.10">
    <property type="entry name" value="Jelly Rolls"/>
    <property type="match status" value="1"/>
</dbReference>
<proteinExistence type="predicted"/>
<keyword evidence="1" id="KW-0238">DNA-binding</keyword>